<gene>
    <name evidence="1" type="ORF">MTP09_06080</name>
    <name evidence="2" type="ORF">MTP09_06225</name>
</gene>
<protein>
    <recommendedName>
        <fullName evidence="4">Outer membrane lipoprotein carrier protein LolA</fullName>
    </recommendedName>
</protein>
<sequence length="197" mass="23782">MNRKFILLTLTLISIICFSQTKDTIFLKKEKGHNIYKIQNRNSKMYNDLSNFKNFDEGKTEKIMKIGLNSKWIRIHKFNNEYFLYAPCDWCNDTKLQINDDFLQVSGCELIKEKIKSVKKINEKEYNIIFISRFPQKHKTNLRIKLIDSKYGIYEFRYPDGLELRKMLFIKDSDFRKFDIINNDCKFEKSAEFEFDE</sequence>
<dbReference type="RefSeq" id="WP_243551172.1">
    <property type="nucleotide sequence ID" value="NZ_CP094532.1"/>
</dbReference>
<evidence type="ECO:0000313" key="3">
    <source>
        <dbReference type="Proteomes" id="UP000831460"/>
    </source>
</evidence>
<keyword evidence="3" id="KW-1185">Reference proteome</keyword>
<evidence type="ECO:0008006" key="4">
    <source>
        <dbReference type="Google" id="ProtNLM"/>
    </source>
</evidence>
<reference evidence="1 3" key="1">
    <citation type="submission" date="2022-03" db="EMBL/GenBank/DDBJ databases">
        <title>Chryseobacterium sp. isolated from particulate matters in swine house.</title>
        <authorList>
            <person name="Won M."/>
            <person name="Kim S.-J."/>
            <person name="Kwon S.-W."/>
        </authorList>
    </citation>
    <scope>NUCLEOTIDE SEQUENCE [LARGE SCALE GENOMIC DNA]</scope>
    <source>
        <strain evidence="1 3">SC2-2</strain>
    </source>
</reference>
<evidence type="ECO:0000313" key="2">
    <source>
        <dbReference type="EMBL" id="UOE42232.1"/>
    </source>
</evidence>
<name>A0ABY4BSP0_9FLAO</name>
<dbReference type="Proteomes" id="UP000831460">
    <property type="component" value="Chromosome"/>
</dbReference>
<proteinExistence type="predicted"/>
<evidence type="ECO:0000313" key="1">
    <source>
        <dbReference type="EMBL" id="UOE42203.1"/>
    </source>
</evidence>
<dbReference type="EMBL" id="CP094532">
    <property type="protein sequence ID" value="UOE42203.1"/>
    <property type="molecule type" value="Genomic_DNA"/>
</dbReference>
<organism evidence="1 3">
    <name type="scientific">Chryseobacterium suipulveris</name>
    <dbReference type="NCBI Taxonomy" id="2929800"/>
    <lineage>
        <taxon>Bacteria</taxon>
        <taxon>Pseudomonadati</taxon>
        <taxon>Bacteroidota</taxon>
        <taxon>Flavobacteriia</taxon>
        <taxon>Flavobacteriales</taxon>
        <taxon>Weeksellaceae</taxon>
        <taxon>Chryseobacterium group</taxon>
        <taxon>Chryseobacterium</taxon>
    </lineage>
</organism>
<accession>A0ABY4BSP0</accession>
<dbReference type="EMBL" id="CP094532">
    <property type="protein sequence ID" value="UOE42232.1"/>
    <property type="molecule type" value="Genomic_DNA"/>
</dbReference>